<reference evidence="2" key="1">
    <citation type="submission" date="2015-06" db="UniProtKB">
        <authorList>
            <consortium name="EnsemblPlants"/>
        </authorList>
    </citation>
    <scope>IDENTIFICATION</scope>
</reference>
<dbReference type="PANTHER" id="PTHR33110">
    <property type="entry name" value="F-BOX/KELCH-REPEAT PROTEIN-RELATED"/>
    <property type="match status" value="1"/>
</dbReference>
<feature type="domain" description="KIB1-4 beta-propeller" evidence="1">
    <location>
        <begin position="8"/>
        <end position="198"/>
    </location>
</feature>
<protein>
    <recommendedName>
        <fullName evidence="1">KIB1-4 beta-propeller domain-containing protein</fullName>
    </recommendedName>
</protein>
<evidence type="ECO:0000259" key="1">
    <source>
        <dbReference type="Pfam" id="PF03478"/>
    </source>
</evidence>
<proteinExistence type="predicted"/>
<dbReference type="AlphaFoldDB" id="M8BUB7"/>
<sequence>MGFEISEILTKIIFSQDPTSLNGCILAGIKKDQSHITLCRVGCMKGELSTYRWHGGKISDIAFCNGELYGLTDPNESLIKFEIGMKEDDTPMITAAHQLAIQSPSRANNPPSQARYIFELHGKPSMAVMASWLPNCHPFFRVFKLVNTKASEVCDYKWVEMTSFGDYALFLGRKCSKAVHVPVGAGPHGVERNHIYYSTIYAPWYNEYKPPLGDEVYSLVSDIHNGKYSDMYCKEDQNVEDGLGRIGYYVGTWYDDIWLLPPDL</sequence>
<organism evidence="2">
    <name type="scientific">Aegilops tauschii</name>
    <name type="common">Tausch's goatgrass</name>
    <name type="synonym">Aegilops squarrosa</name>
    <dbReference type="NCBI Taxonomy" id="37682"/>
    <lineage>
        <taxon>Eukaryota</taxon>
        <taxon>Viridiplantae</taxon>
        <taxon>Streptophyta</taxon>
        <taxon>Embryophyta</taxon>
        <taxon>Tracheophyta</taxon>
        <taxon>Spermatophyta</taxon>
        <taxon>Magnoliopsida</taxon>
        <taxon>Liliopsida</taxon>
        <taxon>Poales</taxon>
        <taxon>Poaceae</taxon>
        <taxon>BOP clade</taxon>
        <taxon>Pooideae</taxon>
        <taxon>Triticodae</taxon>
        <taxon>Triticeae</taxon>
        <taxon>Triticinae</taxon>
        <taxon>Aegilops</taxon>
    </lineage>
</organism>
<dbReference type="EnsemblPlants" id="EMT06532">
    <property type="protein sequence ID" value="EMT06532"/>
    <property type="gene ID" value="F775_11038"/>
</dbReference>
<dbReference type="Pfam" id="PF03478">
    <property type="entry name" value="Beta-prop_KIB1-4"/>
    <property type="match status" value="1"/>
</dbReference>
<evidence type="ECO:0000313" key="2">
    <source>
        <dbReference type="EnsemblPlants" id="EMT06532"/>
    </source>
</evidence>
<accession>M8BUB7</accession>
<dbReference type="InterPro" id="IPR005174">
    <property type="entry name" value="KIB1-4_b-propeller"/>
</dbReference>
<name>M8BUB7_AEGTA</name>
<dbReference type="PANTHER" id="PTHR33110:SF38">
    <property type="entry name" value="DUF295 DOMAIN-CONTAINING PROTEIN"/>
    <property type="match status" value="1"/>
</dbReference>